<evidence type="ECO:0008006" key="4">
    <source>
        <dbReference type="Google" id="ProtNLM"/>
    </source>
</evidence>
<comment type="caution">
    <text evidence="2">The sequence shown here is derived from an EMBL/GenBank/DDBJ whole genome shotgun (WGS) entry which is preliminary data.</text>
</comment>
<dbReference type="EMBL" id="LWQT01000044">
    <property type="protein sequence ID" value="OAN52397.1"/>
    <property type="molecule type" value="Genomic_DNA"/>
</dbReference>
<feature type="chain" id="PRO_5008092259" description="SPOR domain-containing protein" evidence="1">
    <location>
        <begin position="29"/>
        <end position="257"/>
    </location>
</feature>
<reference evidence="2 3" key="1">
    <citation type="submission" date="2016-04" db="EMBL/GenBank/DDBJ databases">
        <title>Draft genome sequence of freshwater magnetotactic bacteria Magnetospirillum marisnigri SP-1 and Magnetospirillum moscoviense BB-1.</title>
        <authorList>
            <person name="Koziaeva V."/>
            <person name="Dziuba M.V."/>
            <person name="Ivanov T.M."/>
            <person name="Kuznetsov B."/>
            <person name="Grouzdev D.S."/>
        </authorList>
    </citation>
    <scope>NUCLEOTIDE SEQUENCE [LARGE SCALE GENOMIC DNA]</scope>
    <source>
        <strain evidence="2 3">SP-1</strain>
    </source>
</reference>
<sequence>MLRLAIRSLRLAPLLLLAACATEPGGMAASAPPDSIAGTWIVTDAFPAGPVTDMASAPRGQRVRLDPDMAGDVAGRACPWPSYAESMGAAESVLGHGGAATPQPILTVMCAGEAFARYAVQADGSLLTRFGAWLLRLEHGEKLATNPAPMTPEAVPMPLVAPPPPAATTPPAVMAPPTLVYLASYRTEAWARKGWGILSGQAASLKGMEPVMRSVDIKGMGKFIRLFAPAQDGAQAKAICKELSKAIAECGAAGRDK</sequence>
<feature type="signal peptide" evidence="1">
    <location>
        <begin position="1"/>
        <end position="28"/>
    </location>
</feature>
<dbReference type="AlphaFoldDB" id="A0A178MUA0"/>
<evidence type="ECO:0000313" key="2">
    <source>
        <dbReference type="EMBL" id="OAN52397.1"/>
    </source>
</evidence>
<dbReference type="OrthoDB" id="7351842at2"/>
<keyword evidence="1" id="KW-0732">Signal</keyword>
<name>A0A178MUA0_9PROT</name>
<evidence type="ECO:0000256" key="1">
    <source>
        <dbReference type="SAM" id="SignalP"/>
    </source>
</evidence>
<keyword evidence="3" id="KW-1185">Reference proteome</keyword>
<gene>
    <name evidence="2" type="ORF">A6A04_00230</name>
</gene>
<evidence type="ECO:0000313" key="3">
    <source>
        <dbReference type="Proteomes" id="UP000078428"/>
    </source>
</evidence>
<accession>A0A178MUA0</accession>
<dbReference type="RefSeq" id="WP_068491384.1">
    <property type="nucleotide sequence ID" value="NZ_LWQT01000044.1"/>
</dbReference>
<organism evidence="2 3">
    <name type="scientific">Paramagnetospirillum marisnigri</name>
    <dbReference type="NCBI Taxonomy" id="1285242"/>
    <lineage>
        <taxon>Bacteria</taxon>
        <taxon>Pseudomonadati</taxon>
        <taxon>Pseudomonadota</taxon>
        <taxon>Alphaproteobacteria</taxon>
        <taxon>Rhodospirillales</taxon>
        <taxon>Magnetospirillaceae</taxon>
        <taxon>Paramagnetospirillum</taxon>
    </lineage>
</organism>
<dbReference type="Proteomes" id="UP000078428">
    <property type="component" value="Unassembled WGS sequence"/>
</dbReference>
<dbReference type="STRING" id="1285242.A6A04_00230"/>
<protein>
    <recommendedName>
        <fullName evidence="4">SPOR domain-containing protein</fullName>
    </recommendedName>
</protein>
<proteinExistence type="predicted"/>